<dbReference type="Proteomes" id="UP001596170">
    <property type="component" value="Unassembled WGS sequence"/>
</dbReference>
<reference evidence="3" key="1">
    <citation type="journal article" date="2019" name="Int. J. Syst. Evol. Microbiol.">
        <title>The Global Catalogue of Microorganisms (GCM) 10K type strain sequencing project: providing services to taxonomists for standard genome sequencing and annotation.</title>
        <authorList>
            <consortium name="The Broad Institute Genomics Platform"/>
            <consortium name="The Broad Institute Genome Sequencing Center for Infectious Disease"/>
            <person name="Wu L."/>
            <person name="Ma J."/>
        </authorList>
    </citation>
    <scope>NUCLEOTIDE SEQUENCE [LARGE SCALE GENOMIC DNA]</scope>
    <source>
        <strain evidence="3">CCUG 54527</strain>
    </source>
</reference>
<accession>A0ABW1LBR7</accession>
<keyword evidence="3" id="KW-1185">Reference proteome</keyword>
<comment type="caution">
    <text evidence="2">The sequence shown here is derived from an EMBL/GenBank/DDBJ whole genome shotgun (WGS) entry which is preliminary data.</text>
</comment>
<dbReference type="EMBL" id="JBHSRI010000038">
    <property type="protein sequence ID" value="MFC6041375.1"/>
    <property type="molecule type" value="Genomic_DNA"/>
</dbReference>
<sequence length="110" mass="12270">MAKGNNRSLLLAGLAAGAYAYFSKQENRDKALVAFNNTKTKVNSYLDSQKTNKMGMTKAGHSDPHDIDDNNMVDEGAMTSVQYYNDEVQSKLNKSDKKEVDETTTFENHI</sequence>
<proteinExistence type="predicted"/>
<protein>
    <recommendedName>
        <fullName evidence="4">YtxH domain-containing protein</fullName>
    </recommendedName>
</protein>
<evidence type="ECO:0000313" key="2">
    <source>
        <dbReference type="EMBL" id="MFC6041375.1"/>
    </source>
</evidence>
<organism evidence="2 3">
    <name type="scientific">Paenisporosarcina macmurdoensis</name>
    <dbReference type="NCBI Taxonomy" id="212659"/>
    <lineage>
        <taxon>Bacteria</taxon>
        <taxon>Bacillati</taxon>
        <taxon>Bacillota</taxon>
        <taxon>Bacilli</taxon>
        <taxon>Bacillales</taxon>
        <taxon>Caryophanaceae</taxon>
        <taxon>Paenisporosarcina</taxon>
    </lineage>
</organism>
<evidence type="ECO:0000313" key="3">
    <source>
        <dbReference type="Proteomes" id="UP001596170"/>
    </source>
</evidence>
<evidence type="ECO:0000256" key="1">
    <source>
        <dbReference type="SAM" id="MobiDB-lite"/>
    </source>
</evidence>
<feature type="region of interest" description="Disordered" evidence="1">
    <location>
        <begin position="90"/>
        <end position="110"/>
    </location>
</feature>
<feature type="region of interest" description="Disordered" evidence="1">
    <location>
        <begin position="46"/>
        <end position="72"/>
    </location>
</feature>
<dbReference type="RefSeq" id="WP_377736275.1">
    <property type="nucleotide sequence ID" value="NZ_JBHSRI010000038.1"/>
</dbReference>
<gene>
    <name evidence="2" type="ORF">ACFPYN_18370</name>
</gene>
<evidence type="ECO:0008006" key="4">
    <source>
        <dbReference type="Google" id="ProtNLM"/>
    </source>
</evidence>
<name>A0ABW1LBR7_9BACL</name>